<feature type="region of interest" description="Disordered" evidence="1">
    <location>
        <begin position="82"/>
        <end position="108"/>
    </location>
</feature>
<reference evidence="2" key="1">
    <citation type="journal article" date="2020" name="Stud. Mycol.">
        <title>101 Dothideomycetes genomes: a test case for predicting lifestyles and emergence of pathogens.</title>
        <authorList>
            <person name="Haridas S."/>
            <person name="Albert R."/>
            <person name="Binder M."/>
            <person name="Bloem J."/>
            <person name="Labutti K."/>
            <person name="Salamov A."/>
            <person name="Andreopoulos B."/>
            <person name="Baker S."/>
            <person name="Barry K."/>
            <person name="Bills G."/>
            <person name="Bluhm B."/>
            <person name="Cannon C."/>
            <person name="Castanera R."/>
            <person name="Culley D."/>
            <person name="Daum C."/>
            <person name="Ezra D."/>
            <person name="Gonzalez J."/>
            <person name="Henrissat B."/>
            <person name="Kuo A."/>
            <person name="Liang C."/>
            <person name="Lipzen A."/>
            <person name="Lutzoni F."/>
            <person name="Magnuson J."/>
            <person name="Mondo S."/>
            <person name="Nolan M."/>
            <person name="Ohm R."/>
            <person name="Pangilinan J."/>
            <person name="Park H.-J."/>
            <person name="Ramirez L."/>
            <person name="Alfaro M."/>
            <person name="Sun H."/>
            <person name="Tritt A."/>
            <person name="Yoshinaga Y."/>
            <person name="Zwiers L.-H."/>
            <person name="Turgeon B."/>
            <person name="Goodwin S."/>
            <person name="Spatafora J."/>
            <person name="Crous P."/>
            <person name="Grigoriev I."/>
        </authorList>
    </citation>
    <scope>NUCLEOTIDE SEQUENCE</scope>
    <source>
        <strain evidence="2">CBS 115976</strain>
    </source>
</reference>
<dbReference type="Proteomes" id="UP000799302">
    <property type="component" value="Unassembled WGS sequence"/>
</dbReference>
<evidence type="ECO:0000313" key="3">
    <source>
        <dbReference type="Proteomes" id="UP000799302"/>
    </source>
</evidence>
<proteinExistence type="predicted"/>
<feature type="region of interest" description="Disordered" evidence="1">
    <location>
        <begin position="322"/>
        <end position="345"/>
    </location>
</feature>
<dbReference type="SUPFAM" id="SSF81383">
    <property type="entry name" value="F-box domain"/>
    <property type="match status" value="1"/>
</dbReference>
<evidence type="ECO:0000313" key="2">
    <source>
        <dbReference type="EMBL" id="KAF2668959.1"/>
    </source>
</evidence>
<name>A0A6A6U9M6_9PEZI</name>
<dbReference type="AlphaFoldDB" id="A0A6A6U9M6"/>
<feature type="compositionally biased region" description="Basic and acidic residues" evidence="1">
    <location>
        <begin position="325"/>
        <end position="345"/>
    </location>
</feature>
<dbReference type="EMBL" id="MU004235">
    <property type="protein sequence ID" value="KAF2668959.1"/>
    <property type="molecule type" value="Genomic_DNA"/>
</dbReference>
<sequence>MAEMSGASGSNHISSDSSLLRRYALSKRNQDWEECSTLVKTEPEGLHCLLIFRNDNSWIPWSVPKHKVSVVSIARGRDPKTGRFTSSPMINVQQQNQEKDRQHDQQQSQFSRLPTEVLMIIMEHLPIDDVRRAARCNHIMWSVGTGLLQSICNLAPQLLHFVIRSGASRTIPILDLRYLHRYRHCELEANCENYADLLSVYGMQRSCRVLYKHFVWPQGYAQAWNSVSSYIPSWTGSNSESYVLPHRLKPRPKRECAISMPPPPKGTNDIEEIFWCKACLLEDSCRHYDLLKYGENTIMTGKRNTILRDDYPYLYTGTSIGGKSSQERPIHDQDSVPHSCAVERDPTPPWMEPPSYLLVYTRQLL</sequence>
<keyword evidence="3" id="KW-1185">Reference proteome</keyword>
<organism evidence="2 3">
    <name type="scientific">Microthyrium microscopicum</name>
    <dbReference type="NCBI Taxonomy" id="703497"/>
    <lineage>
        <taxon>Eukaryota</taxon>
        <taxon>Fungi</taxon>
        <taxon>Dikarya</taxon>
        <taxon>Ascomycota</taxon>
        <taxon>Pezizomycotina</taxon>
        <taxon>Dothideomycetes</taxon>
        <taxon>Dothideomycetes incertae sedis</taxon>
        <taxon>Microthyriales</taxon>
        <taxon>Microthyriaceae</taxon>
        <taxon>Microthyrium</taxon>
    </lineage>
</organism>
<evidence type="ECO:0000256" key="1">
    <source>
        <dbReference type="SAM" id="MobiDB-lite"/>
    </source>
</evidence>
<dbReference type="InterPro" id="IPR036047">
    <property type="entry name" value="F-box-like_dom_sf"/>
</dbReference>
<protein>
    <submittedName>
        <fullName evidence="2">Uncharacterized protein</fullName>
    </submittedName>
</protein>
<dbReference type="CDD" id="cd09917">
    <property type="entry name" value="F-box_SF"/>
    <property type="match status" value="1"/>
</dbReference>
<gene>
    <name evidence="2" type="ORF">BT63DRAFT_439713</name>
</gene>
<accession>A0A6A6U9M6</accession>
<feature type="compositionally biased region" description="Polar residues" evidence="1">
    <location>
        <begin position="83"/>
        <end position="96"/>
    </location>
</feature>